<evidence type="ECO:0000256" key="1">
    <source>
        <dbReference type="SAM" id="MobiDB-lite"/>
    </source>
</evidence>
<accession>A0AAV7NZ61</accession>
<dbReference type="EMBL" id="JANPWB010000012">
    <property type="protein sequence ID" value="KAJ1120337.1"/>
    <property type="molecule type" value="Genomic_DNA"/>
</dbReference>
<dbReference type="Proteomes" id="UP001066276">
    <property type="component" value="Chromosome 8"/>
</dbReference>
<feature type="compositionally biased region" description="Basic and acidic residues" evidence="1">
    <location>
        <begin position="1"/>
        <end position="17"/>
    </location>
</feature>
<comment type="caution">
    <text evidence="2">The sequence shown here is derived from an EMBL/GenBank/DDBJ whole genome shotgun (WGS) entry which is preliminary data.</text>
</comment>
<feature type="region of interest" description="Disordered" evidence="1">
    <location>
        <begin position="93"/>
        <end position="142"/>
    </location>
</feature>
<organism evidence="2 3">
    <name type="scientific">Pleurodeles waltl</name>
    <name type="common">Iberian ribbed newt</name>
    <dbReference type="NCBI Taxonomy" id="8319"/>
    <lineage>
        <taxon>Eukaryota</taxon>
        <taxon>Metazoa</taxon>
        <taxon>Chordata</taxon>
        <taxon>Craniata</taxon>
        <taxon>Vertebrata</taxon>
        <taxon>Euteleostomi</taxon>
        <taxon>Amphibia</taxon>
        <taxon>Batrachia</taxon>
        <taxon>Caudata</taxon>
        <taxon>Salamandroidea</taxon>
        <taxon>Salamandridae</taxon>
        <taxon>Pleurodelinae</taxon>
        <taxon>Pleurodeles</taxon>
    </lineage>
</organism>
<protein>
    <submittedName>
        <fullName evidence="2">Uncharacterized protein</fullName>
    </submittedName>
</protein>
<name>A0AAV7NZ61_PLEWA</name>
<gene>
    <name evidence="2" type="ORF">NDU88_008509</name>
</gene>
<feature type="region of interest" description="Disordered" evidence="1">
    <location>
        <begin position="1"/>
        <end position="22"/>
    </location>
</feature>
<dbReference type="AlphaFoldDB" id="A0AAV7NZ61"/>
<feature type="region of interest" description="Disordered" evidence="1">
    <location>
        <begin position="38"/>
        <end position="79"/>
    </location>
</feature>
<feature type="compositionally biased region" description="Polar residues" evidence="1">
    <location>
        <begin position="41"/>
        <end position="62"/>
    </location>
</feature>
<sequence length="246" mass="26177">MARRPDLTSPAQHRESSKITFPRPVVVHRSFRNRAKAQLLAATTNSGPLPSLTHGTAGQASQRFKHWGVPPRKPGNRVPLSTRALRLTDLALSRQGKEAPPVAANSRGHPEAPLTLQAPYPPGAGPRSSLQLSGGPRKAPRPLISGALAARSTQGKAAPQLLGRAPLLPRERRNLAPTGAAAPRTPRGSRAIRVDTADPSLPLFFFLSSPSGFGSDHLLSTKQIKHGTKDTGSAAEQELHIIDNVQ</sequence>
<evidence type="ECO:0000313" key="3">
    <source>
        <dbReference type="Proteomes" id="UP001066276"/>
    </source>
</evidence>
<evidence type="ECO:0000313" key="2">
    <source>
        <dbReference type="EMBL" id="KAJ1120337.1"/>
    </source>
</evidence>
<reference evidence="2" key="1">
    <citation type="journal article" date="2022" name="bioRxiv">
        <title>Sequencing and chromosome-scale assembly of the giantPleurodeles waltlgenome.</title>
        <authorList>
            <person name="Brown T."/>
            <person name="Elewa A."/>
            <person name="Iarovenko S."/>
            <person name="Subramanian E."/>
            <person name="Araus A.J."/>
            <person name="Petzold A."/>
            <person name="Susuki M."/>
            <person name="Suzuki K.-i.T."/>
            <person name="Hayashi T."/>
            <person name="Toyoda A."/>
            <person name="Oliveira C."/>
            <person name="Osipova E."/>
            <person name="Leigh N.D."/>
            <person name="Simon A."/>
            <person name="Yun M.H."/>
        </authorList>
    </citation>
    <scope>NUCLEOTIDE SEQUENCE</scope>
    <source>
        <strain evidence="2">20211129_DDA</strain>
        <tissue evidence="2">Liver</tissue>
    </source>
</reference>
<proteinExistence type="predicted"/>
<keyword evidence="3" id="KW-1185">Reference proteome</keyword>